<comment type="caution">
    <text evidence="1">The sequence shown here is derived from an EMBL/GenBank/DDBJ whole genome shotgun (WGS) entry which is preliminary data.</text>
</comment>
<reference evidence="1" key="1">
    <citation type="journal article" date="2020" name="mSystems">
        <title>Genome- and Community-Level Interaction Insights into Carbon Utilization and Element Cycling Functions of Hydrothermarchaeota in Hydrothermal Sediment.</title>
        <authorList>
            <person name="Zhou Z."/>
            <person name="Liu Y."/>
            <person name="Xu W."/>
            <person name="Pan J."/>
            <person name="Luo Z.H."/>
            <person name="Li M."/>
        </authorList>
    </citation>
    <scope>NUCLEOTIDE SEQUENCE [LARGE SCALE GENOMIC DNA]</scope>
    <source>
        <strain evidence="1">SpSt-418</strain>
    </source>
</reference>
<proteinExistence type="predicted"/>
<name>A0A7C3PGX6_9CYAN</name>
<dbReference type="EMBL" id="DSRU01000287">
    <property type="protein sequence ID" value="HFN00054.1"/>
    <property type="molecule type" value="Genomic_DNA"/>
</dbReference>
<evidence type="ECO:0000313" key="1">
    <source>
        <dbReference type="EMBL" id="HFN00054.1"/>
    </source>
</evidence>
<organism evidence="1">
    <name type="scientific">Oscillatoriales cyanobacterium SpSt-418</name>
    <dbReference type="NCBI Taxonomy" id="2282169"/>
    <lineage>
        <taxon>Bacteria</taxon>
        <taxon>Bacillati</taxon>
        <taxon>Cyanobacteriota</taxon>
        <taxon>Cyanophyceae</taxon>
        <taxon>Oscillatoriophycideae</taxon>
        <taxon>Oscillatoriales</taxon>
    </lineage>
</organism>
<dbReference type="AlphaFoldDB" id="A0A7C3PGX6"/>
<accession>A0A7C3PGX6</accession>
<sequence>MSYQLGDRVYYVGSDSRILRDYGKRELEIVSVSLVHRVAVCQMVASGAKLVGVPLWDLKVATEMGHDDSLSRDRAAGNGTIQGCQPWVKAEFNSVAKTKPK</sequence>
<protein>
    <submittedName>
        <fullName evidence="1">Uncharacterized protein</fullName>
    </submittedName>
</protein>
<gene>
    <name evidence="1" type="ORF">ENR64_20300</name>
</gene>